<dbReference type="PIRSF" id="PIRSF006060">
    <property type="entry name" value="AA_transporter"/>
    <property type="match status" value="1"/>
</dbReference>
<dbReference type="GO" id="GO:0005886">
    <property type="term" value="C:plasma membrane"/>
    <property type="evidence" value="ECO:0007669"/>
    <property type="project" value="UniProtKB-SubCell"/>
</dbReference>
<feature type="transmembrane region" description="Helical" evidence="8">
    <location>
        <begin position="83"/>
        <end position="107"/>
    </location>
</feature>
<gene>
    <name evidence="10" type="primary">LOC110977139</name>
</gene>
<evidence type="ECO:0000256" key="2">
    <source>
        <dbReference type="ARBA" id="ARBA00007040"/>
    </source>
</evidence>
<dbReference type="Proteomes" id="UP000694845">
    <property type="component" value="Unplaced"/>
</dbReference>
<accession>A0A8B7Y2Z6</accession>
<feature type="transmembrane region" description="Helical" evidence="8">
    <location>
        <begin position="243"/>
        <end position="263"/>
    </location>
</feature>
<comment type="subcellular location">
    <subcellularLocation>
        <location evidence="1">Cell membrane</location>
        <topology evidence="1">Multi-pass membrane protein</topology>
    </subcellularLocation>
</comment>
<dbReference type="GO" id="GO:0015179">
    <property type="term" value="F:L-amino acid transmembrane transporter activity"/>
    <property type="evidence" value="ECO:0007669"/>
    <property type="project" value="TreeGrafter"/>
</dbReference>
<evidence type="ECO:0000256" key="7">
    <source>
        <dbReference type="ARBA" id="ARBA00023136"/>
    </source>
</evidence>
<dbReference type="PANTHER" id="PTHR11785:SF528">
    <property type="entry name" value="AMINO ACID TRANSPORTER PROTEIN JHI-21"/>
    <property type="match status" value="1"/>
</dbReference>
<dbReference type="OrthoDB" id="5982228at2759"/>
<dbReference type="Pfam" id="PF13520">
    <property type="entry name" value="AA_permease_2"/>
    <property type="match status" value="1"/>
</dbReference>
<dbReference type="InterPro" id="IPR002293">
    <property type="entry name" value="AA/rel_permease1"/>
</dbReference>
<feature type="transmembrane region" description="Helical" evidence="8">
    <location>
        <begin position="369"/>
        <end position="389"/>
    </location>
</feature>
<feature type="transmembrane region" description="Helical" evidence="8">
    <location>
        <begin position="202"/>
        <end position="223"/>
    </location>
</feature>
<dbReference type="KEGG" id="aplc:110977139"/>
<dbReference type="PANTHER" id="PTHR11785">
    <property type="entry name" value="AMINO ACID TRANSPORTER"/>
    <property type="match status" value="1"/>
</dbReference>
<dbReference type="RefSeq" id="XP_022086685.1">
    <property type="nucleotide sequence ID" value="XM_022230993.1"/>
</dbReference>
<sequence length="509" mass="55708">MAWDYRFIDLKQARNLRRGSFLKMEKSEADQSSMNTQETTGSSRVEVKRTISLFSGVCINLGIIIGSGIFVSPKGVLRGAGSVGLSLVLWVVCGVFSLLGALCYAELGTTWPSSGGAYAYLKAIYGDLVAFLLMWTAILMVQPSSFAVVALTFGNYCLQPLYPDPTCPPPQIMPQLLGTLVILLLGMTNVLSTRLSTFVQNFFSVCKVVALVIIIVTGIVQLIQGETRNFENAFEGSTFSGLGNALFSGLFSYAGWSSLNIVVEELKDPNKNLPRAIYITVFSVTIIYTFANVAYFTAMTPQELLTSNAVAVTFGSKVLGQFALIMPIAVALSTFGSVNGNMLTSTRIFYVGAREGHLPSLLSMIHIEFLTPLPSIVVTVILSVIYTFSNDIYTLINFLNFVQWTSGGAVVAGMIWLRYKEPDKPRPFKVNIIIAVLFVLAAIFLIIMGTINSPINTAIGVGIMLTGIPVYFLLVYPKRLPGCLTRIQDAVTAWFQRLLLVVKEERERE</sequence>
<dbReference type="FunFam" id="1.20.1740.10:FF:000003">
    <property type="entry name" value="Y+L amino acid transporter 1 isoform X1"/>
    <property type="match status" value="1"/>
</dbReference>
<feature type="transmembrane region" description="Helical" evidence="8">
    <location>
        <begin position="457"/>
        <end position="476"/>
    </location>
</feature>
<evidence type="ECO:0000256" key="5">
    <source>
        <dbReference type="ARBA" id="ARBA00022692"/>
    </source>
</evidence>
<dbReference type="InterPro" id="IPR050598">
    <property type="entry name" value="AminoAcid_Transporter"/>
</dbReference>
<organism evidence="9 10">
    <name type="scientific">Acanthaster planci</name>
    <name type="common">Crown-of-thorns starfish</name>
    <dbReference type="NCBI Taxonomy" id="133434"/>
    <lineage>
        <taxon>Eukaryota</taxon>
        <taxon>Metazoa</taxon>
        <taxon>Echinodermata</taxon>
        <taxon>Eleutherozoa</taxon>
        <taxon>Asterozoa</taxon>
        <taxon>Asteroidea</taxon>
        <taxon>Valvatacea</taxon>
        <taxon>Valvatida</taxon>
        <taxon>Acanthasteridae</taxon>
        <taxon>Acanthaster</taxon>
    </lineage>
</organism>
<dbReference type="GeneID" id="110977139"/>
<evidence type="ECO:0000256" key="4">
    <source>
        <dbReference type="ARBA" id="ARBA00022475"/>
    </source>
</evidence>
<dbReference type="Gene3D" id="1.20.1740.10">
    <property type="entry name" value="Amino acid/polyamine transporter I"/>
    <property type="match status" value="1"/>
</dbReference>
<evidence type="ECO:0000256" key="1">
    <source>
        <dbReference type="ARBA" id="ARBA00004651"/>
    </source>
</evidence>
<evidence type="ECO:0000256" key="8">
    <source>
        <dbReference type="SAM" id="Phobius"/>
    </source>
</evidence>
<keyword evidence="3" id="KW-0813">Transport</keyword>
<evidence type="ECO:0000313" key="9">
    <source>
        <dbReference type="Proteomes" id="UP000694845"/>
    </source>
</evidence>
<reference evidence="10" key="1">
    <citation type="submission" date="2025-08" db="UniProtKB">
        <authorList>
            <consortium name="RefSeq"/>
        </authorList>
    </citation>
    <scope>IDENTIFICATION</scope>
</reference>
<feature type="transmembrane region" description="Helical" evidence="8">
    <location>
        <begin position="318"/>
        <end position="338"/>
    </location>
</feature>
<proteinExistence type="inferred from homology"/>
<feature type="transmembrane region" description="Helical" evidence="8">
    <location>
        <begin position="172"/>
        <end position="190"/>
    </location>
</feature>
<feature type="transmembrane region" description="Helical" evidence="8">
    <location>
        <begin position="401"/>
        <end position="419"/>
    </location>
</feature>
<feature type="transmembrane region" description="Helical" evidence="8">
    <location>
        <begin position="431"/>
        <end position="451"/>
    </location>
</feature>
<evidence type="ECO:0000256" key="6">
    <source>
        <dbReference type="ARBA" id="ARBA00022989"/>
    </source>
</evidence>
<keyword evidence="9" id="KW-1185">Reference proteome</keyword>
<dbReference type="AlphaFoldDB" id="A0A8B7Y2Z6"/>
<feature type="transmembrane region" description="Helical" evidence="8">
    <location>
        <begin position="128"/>
        <end position="152"/>
    </location>
</feature>
<comment type="similarity">
    <text evidence="2">Belongs to the amino acid-polyamine-organocation (APC) superfamily. L-type amino acid transporter (LAT) (TC 2.A.3.8) family.</text>
</comment>
<feature type="transmembrane region" description="Helical" evidence="8">
    <location>
        <begin position="51"/>
        <end position="71"/>
    </location>
</feature>
<protein>
    <submittedName>
        <fullName evidence="10">Y+L amino acid transporter 2-like isoform X1</fullName>
    </submittedName>
</protein>
<keyword evidence="4" id="KW-1003">Cell membrane</keyword>
<name>A0A8B7Y2Z6_ACAPL</name>
<keyword evidence="5 8" id="KW-0812">Transmembrane</keyword>
<evidence type="ECO:0000256" key="3">
    <source>
        <dbReference type="ARBA" id="ARBA00022448"/>
    </source>
</evidence>
<keyword evidence="6 8" id="KW-1133">Transmembrane helix</keyword>
<feature type="transmembrane region" description="Helical" evidence="8">
    <location>
        <begin position="275"/>
        <end position="298"/>
    </location>
</feature>
<keyword evidence="7 8" id="KW-0472">Membrane</keyword>
<evidence type="ECO:0000313" key="10">
    <source>
        <dbReference type="RefSeq" id="XP_022086685.1"/>
    </source>
</evidence>